<dbReference type="Pfam" id="PF22936">
    <property type="entry name" value="Pol_BBD"/>
    <property type="match status" value="1"/>
</dbReference>
<feature type="region of interest" description="Disordered" evidence="1">
    <location>
        <begin position="1338"/>
        <end position="1371"/>
    </location>
</feature>
<organism evidence="3 4">
    <name type="scientific">Cymbomonas tetramitiformis</name>
    <dbReference type="NCBI Taxonomy" id="36881"/>
    <lineage>
        <taxon>Eukaryota</taxon>
        <taxon>Viridiplantae</taxon>
        <taxon>Chlorophyta</taxon>
        <taxon>Pyramimonadophyceae</taxon>
        <taxon>Pyramimonadales</taxon>
        <taxon>Pyramimonadaceae</taxon>
        <taxon>Cymbomonas</taxon>
    </lineage>
</organism>
<dbReference type="GO" id="GO:0003676">
    <property type="term" value="F:nucleic acid binding"/>
    <property type="evidence" value="ECO:0007669"/>
    <property type="project" value="InterPro"/>
</dbReference>
<dbReference type="PROSITE" id="PS50994">
    <property type="entry name" value="INTEGRASE"/>
    <property type="match status" value="1"/>
</dbReference>
<dbReference type="InterPro" id="IPR013103">
    <property type="entry name" value="RVT_2"/>
</dbReference>
<evidence type="ECO:0000259" key="2">
    <source>
        <dbReference type="PROSITE" id="PS50994"/>
    </source>
</evidence>
<feature type="compositionally biased region" description="Basic and acidic residues" evidence="1">
    <location>
        <begin position="2281"/>
        <end position="2298"/>
    </location>
</feature>
<feature type="region of interest" description="Disordered" evidence="1">
    <location>
        <begin position="1174"/>
        <end position="1227"/>
    </location>
</feature>
<accession>A0AAE0EZI0</accession>
<evidence type="ECO:0000313" key="3">
    <source>
        <dbReference type="EMBL" id="KAK3245917.1"/>
    </source>
</evidence>
<dbReference type="Proteomes" id="UP001190700">
    <property type="component" value="Unassembled WGS sequence"/>
</dbReference>
<feature type="domain" description="Integrase catalytic" evidence="2">
    <location>
        <begin position="2945"/>
        <end position="3108"/>
    </location>
</feature>
<feature type="compositionally biased region" description="Pro residues" evidence="1">
    <location>
        <begin position="201"/>
        <end position="210"/>
    </location>
</feature>
<dbReference type="InterPro" id="IPR012337">
    <property type="entry name" value="RNaseH-like_sf"/>
</dbReference>
<feature type="compositionally biased region" description="Basic residues" evidence="1">
    <location>
        <begin position="2544"/>
        <end position="2557"/>
    </location>
</feature>
<feature type="region of interest" description="Disordered" evidence="1">
    <location>
        <begin position="2379"/>
        <end position="2398"/>
    </location>
</feature>
<feature type="compositionally biased region" description="Pro residues" evidence="1">
    <location>
        <begin position="1293"/>
        <end position="1302"/>
    </location>
</feature>
<dbReference type="InterPro" id="IPR054722">
    <property type="entry name" value="PolX-like_BBD"/>
</dbReference>
<sequence>MPSIEAFRAQIQLHRIQYPRYSDFDAQKLFIDMLKESQMVAKKKFETPLYHSIIEEYNRKARGQNRGYTGGVDALFKDVQTRWRGGAPRDPSTSNNDDGRLRSPRRDAPTSEHIEYEKELDRRAKAKHTGRENVDSEIKGTWDGLRFTPTTTGSMHPCTTCYLVKKKTVHHSTGRAGCPCTLKERVIRFTATGKTANSLSTPPPSQPTTQPPVTMTVPPPPTPTLQQMQTMFTPEQLKDIANALSNAPTTSTAGGAQPQPPSINHLSHGGDDTYDDAYDEDFPAFQKAPPKMTWPAPKDKKDSLNVLSVNKFNVLSSDDAADDSDAAEHPPFFTDEHSEDFSQPEASKHARQRFISAEKKVKRRAQKQQRKALSRQDDLSWESISARIVQVLKDRQLRNRPSRGVKYEKLSACAKQCLQSNGPSKKFFQYFFGYYSDKVSEKKPVALEKKRVAQYTEDTVEEHFFAPGAGLQDTLIRHGIMDPVSKQITDPRRLLNRDETPQFIDYNTLRGNNIRKRVSAKGKSSVIPKAENRESVTIDVVMDLSGFLYGAHLLLARDTLTESLCPDELSVFDKQIHENQKYSTFDNHDSRYADEVLAFCQSKGIIQWSEKANTSGKFQALDQVNRKLHMEMSKAVREFKRERLLQLTATRQQDDHPLDISDIRVNVTDFIRLFSRVWFCWSTPMDRITAWRKVGICQNLLAPSEIDRSNFIVQDIEPHTSMAPPSVSAFTGSPAGVAKGSSTYYKRKFEAMRDLAASWETYESSPIERGILSPEILPPLPPKANKGRLSDNNGSFEFNDIIGKKRAKQAEQQAARELSEFTALQRDLAREERDASVAAATAAKAQAVLELQAAWEKCGGDAVDICRRSTPSSIHYDNFDELSGAQLSFNVAATAIAATTDEISQADYSNGARPPPTITAILTTKARTELFRTYLSPTYITNLAKALKVEYYNLTDITHDLQPRDLQLNVLCRGGEVVFNKLLTAIGTILNTVRVGHSERLLDIRRRLVTTDVASAYDECLNAILAALLLKVTYGTTKTSINALTLAEDWLTKDGRALLLHLHCLLANYPALDTEEYLNNAKALRVTESEDPMPSIEAFRAQIQLHRIQYPRYSDFDAQKLFIDMLKESQMVAKKKFETPLYHSIIEEYNREARGQNRGYTGGVDALFKDVQTRWRGGAPRDPSTSNNDDGRLRSPRRDAPTSEHIEYEKELDRRAKAKHTGRENVDSEIKGTWDGLRFTPTTTGSMHPCTTCYLVKKKTVHHSTGRAGCPCTLKERVIRFTATGKTANSLSTPPPSQPTTQPPVTMTVPPPPTPTLQQMQTMFTPEQLKDIANALSNAPTTSTAGGAQPQPPSINHLSHGGDDTYDDAYDEDFPAFQKAPPKMTWPAPKDKKDSLNVLSVNKFNVLSSDDAADDSDAAEHPPFFTDEHSEDFSQPEASKHARQRFISAEKKVKRRAQKQQRKALSRQDDLSWESISARIVQVLKDRQLRNRPSRGVKYEKLSACAKQCLQSNGPSKKFFQYFFGYYSDKVSEKKPVALEKKRVAQYTEDTVEEHFFAPGAGLQDTLIRHGIMDPVSKQITDPRRLLNRDETPQFIDYNTLRGNNIRKRVSAKGKSSVIPKAENRESVTIDVVMDLSGFLYGAHLLLARDTLTESLCPDELSVFDKQIHENQKYSTFDNHDSRYADEVLAFCQSKGIIQWSEKANTSGKFQALDQVNRKLHMEMSKAVREFKRERLLQLTATRQQDDHPLDISDIRVNVTDFIRLFSRVWFCWSTPMDRITAWRKVGICQNLLAPSEIDRSNFIVQDIEPHTSMAPPSVSAFTGSPAGVAKGSSTYYKRKFEAMRDLAASWETYESSPIERGILSPEILPPLPPKANKGRLSDNNGSFEFNDIIGKKRAKQAEQQAARELSEFTALQRDLAREERDASVAAATAAKAQAVLELQAAWEKCGGDAVDICRRSTPSSIHYDNFDELSGAQLSFNVAATAIAATTDEISQADYSNGARPPPTITAILTTKARTELFRTYLSPTYITNLAKALKVEYYNLTDITHDLQPRDLQLNVLCRGGEVVFNKLLTAIGTILNTVRVGHSERLLDIRRRLVTTDVASAYDECLNAILAALLLKVTYGTTKTSINALTLAEDWLTKDGRALLLHLHCLLANYPALDTEEYLNNAKALRVTESEDPMPSIEAFRAQIQLHRIQYPRYSDFDAQKLFIDMLKESQMVAKKKFETPLYHSIIEEYNREARGQNRGYTGGVDALFKDVQTRWRGGAPRDPSTSNNDDGRLRSPRRDAPTSEHIEYEKELDRRAKAKHTGRENVDSEIKGTWDGLRFTPTTTGSMHPCTTCYLVKKKTVHHSTGRAGCPCTLKERVIRFTATGKTANSLSTPPPSQPTTQPPVTMTVPPPPTPTLQQMQTMFTPEQLKDIANALSNAPTTSTAGGAQPQPPSINHLSHGGDDTYDDAYDEDFPAFQKAPPKMTWPAPKDKKDSLNVLSVNKFNVLSSDDAADDSDAAEHPPFFTDEHSEDFSQPEASKHARQRFISAEKKVKRRAQKQQRKALSRQDDLSCTSTPQNEELLVDSGASNCLFNSKSMFTHVNPCTSTLSTANSTDFKPAGIGTAKLDFVMDNGTVRTVVLPETYYDPNAPNLLSVRQMIDCGFASPDFIKLTWNHDARIFDILDTGKDYIKGTVDWMVRRSVYLEYAAFNPHGVCHVDLYTDGKPYPEGNSQCEQCYSLDDPAEDHSWHGRAFWANPPYLNSLIHRMLSKMLKDFWKDPNNTSYTVVLRRSETATWWPLTYFFQEIDNIPAGTTGLFSRPRAGTYDPEALTDAAEQGGADRVFIQGTPFDTVVLYKDATTVPRIDPNQYLHTCLGHYSADYITHLIKQGAKFCINSQRISPRTLKTLLVDCGCAHCHATNTHRPGPFNTFVKAMPTSSSISLPSTPTPVKWTDTKPFEYIFADTWGPCRPPGFDDSVYIHAFKCPATKKAYAFSSSSKGGQHLHLQQVLDDVHAHGHRPQHIVFRTDNAHEFASDEMRKLFRQYKIKHRPGPPYMHEFQAQIEVLWRDMAKIMTTTMKTSGHSGQNATSGKTLTNGKRMARPHKSPPSSSTTQRYHYVGNVSKHIYLYFDTSKAKLKQLAKPRFLPDYDLMARHLANTDDALTEPSTDAEPYTRSLYPIRRPQQLTSNTILDIACSKHANETHAYVQVQCAQQRLPIWTTLKHYLAMAKPNYAELLRYLRHRQKHGDSNVYYPCFAQCAARPPDRQKYHPATVVSVDHSPEARLRYQVYFNSLDAHSTAYCDTDAVVLDTSVKAMLLATRDSDDVSSDFPDDVFMDEPDDVKAKAALLGPNRRHWNDAMDKEMNGVCEQGRAVLATSFPKNAKVLPTKLVCKKKRNTDGTLDKFKMRCTTRGDLDKSYYSDFDVFAPTANLHTFRLLMTLCIIHGCVPYHYDVSQAFLQAPIPEDEQYYIKFPKEYVHPEGYIGAKMLYALYGHRTSGRLWSETAHKFMSDNFPTLKRSTFDECLYIGNVNGKLMMVLIYVDDFVVGCADELTKAYFHERIMSTFTATYSGVINQFLQLKINVTTELNDKGDTVPVKIDISNERSIEHLASKFEINTSKQQPRSPMLEGLNIKLPDADAIDRSIETPLRSIVYSLLWLARTIRPDIYYHVTYLAQFCHTPTAEIMTAAKRILAYVYGTRDFSLTYQTATFIYKSNYEQRQSSNSTQPNKS</sequence>
<feature type="region of interest" description="Disordered" evidence="1">
    <location>
        <begin position="2503"/>
        <end position="2566"/>
    </location>
</feature>
<dbReference type="InterPro" id="IPR036397">
    <property type="entry name" value="RNaseH_sf"/>
</dbReference>
<name>A0AAE0EZI0_9CHLO</name>
<feature type="region of interest" description="Disordered" evidence="1">
    <location>
        <begin position="246"/>
        <end position="279"/>
    </location>
</feature>
<feature type="region of interest" description="Disordered" evidence="1">
    <location>
        <begin position="1411"/>
        <end position="1443"/>
    </location>
</feature>
<feature type="region of interest" description="Disordered" evidence="1">
    <location>
        <begin position="195"/>
        <end position="214"/>
    </location>
</feature>
<feature type="region of interest" description="Disordered" evidence="1">
    <location>
        <begin position="2266"/>
        <end position="2298"/>
    </location>
</feature>
<dbReference type="SUPFAM" id="SSF53098">
    <property type="entry name" value="Ribonuclease H-like"/>
    <property type="match status" value="1"/>
</dbReference>
<dbReference type="Pfam" id="PF07727">
    <property type="entry name" value="RVT_2"/>
    <property type="match status" value="1"/>
</dbReference>
<evidence type="ECO:0000256" key="1">
    <source>
        <dbReference type="SAM" id="MobiDB-lite"/>
    </source>
</evidence>
<feature type="compositionally biased region" description="Basic and acidic residues" evidence="1">
    <location>
        <begin position="97"/>
        <end position="112"/>
    </location>
</feature>
<feature type="region of interest" description="Disordered" evidence="1">
    <location>
        <begin position="319"/>
        <end position="351"/>
    </location>
</feature>
<gene>
    <name evidence="3" type="ORF">CYMTET_44533</name>
</gene>
<proteinExistence type="predicted"/>
<reference evidence="3 4" key="1">
    <citation type="journal article" date="2015" name="Genome Biol. Evol.">
        <title>Comparative Genomics of a Bacterivorous Green Alga Reveals Evolutionary Causalities and Consequences of Phago-Mixotrophic Mode of Nutrition.</title>
        <authorList>
            <person name="Burns J.A."/>
            <person name="Paasch A."/>
            <person name="Narechania A."/>
            <person name="Kim E."/>
        </authorList>
    </citation>
    <scope>NUCLEOTIDE SEQUENCE [LARGE SCALE GENOMIC DNA]</scope>
    <source>
        <strain evidence="3 4">PLY_AMNH</strain>
    </source>
</reference>
<evidence type="ECO:0000313" key="4">
    <source>
        <dbReference type="Proteomes" id="UP001190700"/>
    </source>
</evidence>
<dbReference type="InterPro" id="IPR001584">
    <property type="entry name" value="Integrase_cat-core"/>
</dbReference>
<dbReference type="Gene3D" id="3.30.420.10">
    <property type="entry name" value="Ribonuclease H-like superfamily/Ribonuclease H"/>
    <property type="match status" value="1"/>
</dbReference>
<dbReference type="GO" id="GO:0015074">
    <property type="term" value="P:DNA integration"/>
    <property type="evidence" value="ECO:0007669"/>
    <property type="project" value="InterPro"/>
</dbReference>
<dbReference type="EMBL" id="LGRX02030257">
    <property type="protein sequence ID" value="KAK3245917.1"/>
    <property type="molecule type" value="Genomic_DNA"/>
</dbReference>
<feature type="compositionally biased region" description="Polar residues" evidence="1">
    <location>
        <begin position="3070"/>
        <end position="3088"/>
    </location>
</feature>
<comment type="caution">
    <text evidence="3">The sequence shown here is derived from an EMBL/GenBank/DDBJ whole genome shotgun (WGS) entry which is preliminary data.</text>
</comment>
<feature type="region of interest" description="Disordered" evidence="1">
    <location>
        <begin position="3070"/>
        <end position="3107"/>
    </location>
</feature>
<feature type="compositionally biased region" description="Basic and acidic residues" evidence="1">
    <location>
        <begin position="1189"/>
        <end position="1227"/>
    </location>
</feature>
<feature type="region of interest" description="Disordered" evidence="1">
    <location>
        <begin position="1287"/>
        <end position="1306"/>
    </location>
</feature>
<keyword evidence="4" id="KW-1185">Reference proteome</keyword>
<dbReference type="PANTHER" id="PTHR48125:SF12">
    <property type="entry name" value="AT HOOK TRANSCRIPTION FACTOR FAMILY-RELATED"/>
    <property type="match status" value="1"/>
</dbReference>
<protein>
    <recommendedName>
        <fullName evidence="2">Integrase catalytic domain-containing protein</fullName>
    </recommendedName>
</protein>
<feature type="region of interest" description="Disordered" evidence="1">
    <location>
        <begin position="83"/>
        <end position="112"/>
    </location>
</feature>
<feature type="compositionally biased region" description="Pro residues" evidence="1">
    <location>
        <begin position="2385"/>
        <end position="2394"/>
    </location>
</feature>
<feature type="region of interest" description="Disordered" evidence="1">
    <location>
        <begin position="2430"/>
        <end position="2463"/>
    </location>
</feature>
<dbReference type="PANTHER" id="PTHR48125">
    <property type="entry name" value="LP07818P1"/>
    <property type="match status" value="1"/>
</dbReference>